<protein>
    <submittedName>
        <fullName evidence="2">SIMPL domain-containing protein</fullName>
    </submittedName>
</protein>
<name>A0A2T2YIX4_9BACT</name>
<dbReference type="AlphaFoldDB" id="A0A2T2YIX4"/>
<comment type="caution">
    <text evidence="2">The sequence shown here is derived from an EMBL/GenBank/DDBJ whole genome shotgun (WGS) entry which is preliminary data.</text>
</comment>
<evidence type="ECO:0000313" key="2">
    <source>
        <dbReference type="EMBL" id="PSR55456.1"/>
    </source>
</evidence>
<evidence type="ECO:0000313" key="3">
    <source>
        <dbReference type="Proteomes" id="UP000240357"/>
    </source>
</evidence>
<evidence type="ECO:0000256" key="1">
    <source>
        <dbReference type="SAM" id="SignalP"/>
    </source>
</evidence>
<feature type="signal peptide" evidence="1">
    <location>
        <begin position="1"/>
        <end position="27"/>
    </location>
</feature>
<dbReference type="OrthoDB" id="6021921at2"/>
<dbReference type="PANTHER" id="PTHR34387:SF2">
    <property type="entry name" value="SLR1258 PROTEIN"/>
    <property type="match status" value="1"/>
</dbReference>
<keyword evidence="3" id="KW-1185">Reference proteome</keyword>
<keyword evidence="1" id="KW-0732">Signal</keyword>
<proteinExistence type="predicted"/>
<dbReference type="PANTHER" id="PTHR34387">
    <property type="entry name" value="SLR1258 PROTEIN"/>
    <property type="match status" value="1"/>
</dbReference>
<gene>
    <name evidence="2" type="ORF">AHMF7605_19065</name>
</gene>
<dbReference type="InterPro" id="IPR052022">
    <property type="entry name" value="26kDa_periplasmic_antigen"/>
</dbReference>
<dbReference type="InterPro" id="IPR007497">
    <property type="entry name" value="SIMPL/DUF541"/>
</dbReference>
<dbReference type="EMBL" id="PYFT01000001">
    <property type="protein sequence ID" value="PSR55456.1"/>
    <property type="molecule type" value="Genomic_DNA"/>
</dbReference>
<reference evidence="2 3" key="1">
    <citation type="submission" date="2018-03" db="EMBL/GenBank/DDBJ databases">
        <title>Adhaeribacter sp. HMF7605 Genome sequencing and assembly.</title>
        <authorList>
            <person name="Kang H."/>
            <person name="Kang J."/>
            <person name="Cha I."/>
            <person name="Kim H."/>
            <person name="Joh K."/>
        </authorList>
    </citation>
    <scope>NUCLEOTIDE SEQUENCE [LARGE SCALE GENOMIC DNA]</scope>
    <source>
        <strain evidence="2 3">HMF7605</strain>
    </source>
</reference>
<dbReference type="Gene3D" id="3.30.70.2970">
    <property type="entry name" value="Protein of unknown function (DUF541), domain 2"/>
    <property type="match status" value="1"/>
</dbReference>
<feature type="chain" id="PRO_5015442807" evidence="1">
    <location>
        <begin position="28"/>
        <end position="245"/>
    </location>
</feature>
<dbReference type="Gene3D" id="3.30.110.170">
    <property type="entry name" value="Protein of unknown function (DUF541), domain 1"/>
    <property type="match status" value="1"/>
</dbReference>
<dbReference type="Proteomes" id="UP000240357">
    <property type="component" value="Unassembled WGS sequence"/>
</dbReference>
<organism evidence="2 3">
    <name type="scientific">Adhaeribacter arboris</name>
    <dbReference type="NCBI Taxonomy" id="2072846"/>
    <lineage>
        <taxon>Bacteria</taxon>
        <taxon>Pseudomonadati</taxon>
        <taxon>Bacteroidota</taxon>
        <taxon>Cytophagia</taxon>
        <taxon>Cytophagales</taxon>
        <taxon>Hymenobacteraceae</taxon>
        <taxon>Adhaeribacter</taxon>
    </lineage>
</organism>
<sequence length="245" mass="26439">MKSSLLKPSLFSLFILFFLCQVSFGQALPTTPALPPLVNVSGYAEVKVQPNEIYLQVAVETRDKSLDEAKRQNDKNVASILAYLKKSGVDSKNVQTTYMSVQPIYSGNFGQATPDVYTANKTINVLVKKIDSFDELLSGVYKAGANRVDGIDFRTSELPKYREQARKLAVQAARQKANALTAELGAKVGRVYAINEGGGNYPGPVAYGRAANKMMEAAAYDAGGPTISVGQILVTATVDVSFLIE</sequence>
<accession>A0A2T2YIX4</accession>
<dbReference type="RefSeq" id="WP_106931635.1">
    <property type="nucleotide sequence ID" value="NZ_PYFT01000001.1"/>
</dbReference>
<dbReference type="Pfam" id="PF04402">
    <property type="entry name" value="SIMPL"/>
    <property type="match status" value="1"/>
</dbReference>
<dbReference type="GO" id="GO:0006974">
    <property type="term" value="P:DNA damage response"/>
    <property type="evidence" value="ECO:0007669"/>
    <property type="project" value="TreeGrafter"/>
</dbReference>